<reference evidence="1 2" key="1">
    <citation type="submission" date="2019-06" db="EMBL/GenBank/DDBJ databases">
        <title>New taxonomy in bacterial strain CC-CFT640, isolated from vineyard.</title>
        <authorList>
            <person name="Lin S.-Y."/>
            <person name="Tsai C.-F."/>
            <person name="Young C.-C."/>
        </authorList>
    </citation>
    <scope>NUCLEOTIDE SEQUENCE [LARGE SCALE GENOMIC DNA]</scope>
    <source>
        <strain evidence="1 2">CC-CFT640</strain>
    </source>
</reference>
<organism evidence="1 2">
    <name type="scientific">Vineibacter terrae</name>
    <dbReference type="NCBI Taxonomy" id="2586908"/>
    <lineage>
        <taxon>Bacteria</taxon>
        <taxon>Pseudomonadati</taxon>
        <taxon>Pseudomonadota</taxon>
        <taxon>Alphaproteobacteria</taxon>
        <taxon>Hyphomicrobiales</taxon>
        <taxon>Vineibacter</taxon>
    </lineage>
</organism>
<keyword evidence="2" id="KW-1185">Reference proteome</keyword>
<accession>A0A5C8PFI5</accession>
<evidence type="ECO:0000313" key="2">
    <source>
        <dbReference type="Proteomes" id="UP000321638"/>
    </source>
</evidence>
<dbReference type="AlphaFoldDB" id="A0A5C8PFI5"/>
<gene>
    <name evidence="1" type="ORF">FHP25_24930</name>
</gene>
<protein>
    <submittedName>
        <fullName evidence="1">Uncharacterized protein</fullName>
    </submittedName>
</protein>
<evidence type="ECO:0000313" key="1">
    <source>
        <dbReference type="EMBL" id="TXL72543.1"/>
    </source>
</evidence>
<dbReference type="Proteomes" id="UP000321638">
    <property type="component" value="Unassembled WGS sequence"/>
</dbReference>
<sequence>MATREEIIAAIETAKCPSHELDEQVARLLGWTQRRVGQVDAWFDLAGHMHGRPPLFTKSLDDAARLIPVGAYWFVGAGREQPGEPLYGAVIIEPASDREIGGGETDASAASALTIAGLRAQCPATTQH</sequence>
<proteinExistence type="predicted"/>
<dbReference type="OrthoDB" id="1362776at28211"/>
<comment type="caution">
    <text evidence="1">The sequence shown here is derived from an EMBL/GenBank/DDBJ whole genome shotgun (WGS) entry which is preliminary data.</text>
</comment>
<name>A0A5C8PFI5_9HYPH</name>
<dbReference type="RefSeq" id="WP_147849702.1">
    <property type="nucleotide sequence ID" value="NZ_VDUZ01000032.1"/>
</dbReference>
<dbReference type="EMBL" id="VDUZ01000032">
    <property type="protein sequence ID" value="TXL72543.1"/>
    <property type="molecule type" value="Genomic_DNA"/>
</dbReference>